<dbReference type="EMBL" id="HG992986">
    <property type="protein sequence ID" value="CAE7212958.1"/>
    <property type="molecule type" value="Genomic_DNA"/>
</dbReference>
<organism evidence="3 4">
    <name type="scientific">Pyrenophora teres f. teres</name>
    <dbReference type="NCBI Taxonomy" id="97479"/>
    <lineage>
        <taxon>Eukaryota</taxon>
        <taxon>Fungi</taxon>
        <taxon>Dikarya</taxon>
        <taxon>Ascomycota</taxon>
        <taxon>Pezizomycotina</taxon>
        <taxon>Dothideomycetes</taxon>
        <taxon>Pleosporomycetidae</taxon>
        <taxon>Pleosporales</taxon>
        <taxon>Pleosporineae</taxon>
        <taxon>Pleosporaceae</taxon>
        <taxon>Pyrenophora</taxon>
    </lineage>
</organism>
<evidence type="ECO:0000256" key="1">
    <source>
        <dbReference type="SAM" id="Coils"/>
    </source>
</evidence>
<reference evidence="3" key="1">
    <citation type="submission" date="2021-02" db="EMBL/GenBank/DDBJ databases">
        <authorList>
            <person name="Syme A R."/>
            <person name="Syme A R."/>
            <person name="Moolhuijzen P."/>
        </authorList>
    </citation>
    <scope>NUCLEOTIDE SEQUENCE</scope>
    <source>
        <strain evidence="3">W1-1</strain>
    </source>
</reference>
<keyword evidence="1" id="KW-0175">Coiled coil</keyword>
<gene>
    <name evidence="3" type="ORF">PTTW11_10372</name>
</gene>
<feature type="compositionally biased region" description="Low complexity" evidence="2">
    <location>
        <begin position="446"/>
        <end position="461"/>
    </location>
</feature>
<evidence type="ECO:0000313" key="3">
    <source>
        <dbReference type="EMBL" id="CAE7212958.1"/>
    </source>
</evidence>
<evidence type="ECO:0000256" key="2">
    <source>
        <dbReference type="SAM" id="MobiDB-lite"/>
    </source>
</evidence>
<dbReference type="AlphaFoldDB" id="A0A6S6WEJ0"/>
<proteinExistence type="predicted"/>
<evidence type="ECO:0000313" key="4">
    <source>
        <dbReference type="Proteomes" id="UP000472372"/>
    </source>
</evidence>
<feature type="region of interest" description="Disordered" evidence="2">
    <location>
        <begin position="443"/>
        <end position="464"/>
    </location>
</feature>
<name>A0A6S6WEJ0_9PLEO</name>
<feature type="coiled-coil region" evidence="1">
    <location>
        <begin position="210"/>
        <end position="244"/>
    </location>
</feature>
<dbReference type="Proteomes" id="UP000472372">
    <property type="component" value="Chromosome 10"/>
</dbReference>
<accession>A0A6S6WEJ0</accession>
<sequence length="569" mass="64579">MRLIHQTARDIANNFRRVVKEKAQIQKNEVLLKAETQARVLKESIISLNKAPYSIRYLQLLGQKLPKQKASSTVATGRIEKHREDESKKRLKLFLARQKEVAEFERRKAEYNTRRWRLQEKKEAERREQHAAWLKNSQSRPVIAPSPEPPNEVPVVIENYEERQKFINDRLTVILGPERMKMPAFLPSGHNPIDPVIAEHNLKQYQENVLSAWEAKKAAQRREAEEAEANRQQMQANRRQIEAKVSYYRDRYLVHLEKLVSFGPQLAQAIDLFEAVLQPLNEWEAAQVVHAITWELLHPIQDLLNDCAREIPLEEAGSHELKHAWPMARMEKLFNFLNHQYKLPGEIIDMGRRLQALMQAVYNPTPFEDPLAPPKPKPYVFGSTFSWILKTSVSAPVGSGYSKLLAATAKKAKDTSAPPAGTLTALPGSGFSKLLAGTAEKLAGSTQQTPAAAAAATPQQQDSPQRTAVLKHVNTEHINLMDEASDLVNRKDGKISANHRRMVDSLFVQLLDGAEGCEGLLEKNEGTTYRAQVQLCREMLDMLSLAQSKISANKTLRRKCDDVMKLWKT</sequence>
<feature type="coiled-coil region" evidence="1">
    <location>
        <begin position="101"/>
        <end position="128"/>
    </location>
</feature>
<protein>
    <submittedName>
        <fullName evidence="3">Uncharacterized protein</fullName>
    </submittedName>
</protein>